<proteinExistence type="predicted"/>
<evidence type="ECO:0000313" key="2">
    <source>
        <dbReference type="EMBL" id="MCW3712062.1"/>
    </source>
</evidence>
<evidence type="ECO:0000313" key="3">
    <source>
        <dbReference type="Proteomes" id="UP000191686"/>
    </source>
</evidence>
<accession>A0ABD4UDD8</accession>
<feature type="region of interest" description="Disordered" evidence="1">
    <location>
        <begin position="335"/>
        <end position="358"/>
    </location>
</feature>
<dbReference type="Proteomes" id="UP000191686">
    <property type="component" value="Unassembled WGS sequence"/>
</dbReference>
<dbReference type="EMBL" id="JYMX02000008">
    <property type="protein sequence ID" value="MCW3712062.1"/>
    <property type="molecule type" value="Genomic_DNA"/>
</dbReference>
<sequence>MKCTCFDDLSEEDKEKYNFYKNEGVHHYGPQIDFQSKAGVMYFLDELYVKNYTINDDLTVDVEGDVKLPDYGVKDMLSDNPYSICPESLPIQFSIVKGDFDCGGLSTLEHGMPDYVGGNFVCDCADVVSLKGMPEHVGKDITIRRTAITNLEGLPNYIAGDLVVGWNDSLASLDGSPKTITGSFICRRNASLKTLEGGPERVGEGVYIRPAWQNAGGEINKCCGLISLEGAPDYVGGNFDCSDNELNSLNGAPKHVEGDFVCVSCSLETLNGLGEVKGRLNIHSNPGLSLSEIAHIKAARGITLDYSDYTDEEIQKAVEIIKLHENLNQTIKEKDDVPMSRAASTTQVSATRTGKRKI</sequence>
<feature type="compositionally biased region" description="Polar residues" evidence="1">
    <location>
        <begin position="342"/>
        <end position="352"/>
    </location>
</feature>
<gene>
    <name evidence="2" type="ORF">UE95_012270</name>
</gene>
<evidence type="ECO:0000256" key="1">
    <source>
        <dbReference type="SAM" id="MobiDB-lite"/>
    </source>
</evidence>
<protein>
    <submittedName>
        <fullName evidence="2">Uncharacterized protein</fullName>
    </submittedName>
</protein>
<reference evidence="2 3" key="2">
    <citation type="journal article" date="2017" name="Front. Microbiol.">
        <title>Genomics Reveals a Unique Clone of Burkholderia cenocepacia Harboring an Actively Excising Novel Genomic Island.</title>
        <authorList>
            <person name="Patil P.P."/>
            <person name="Mali S."/>
            <person name="Midha S."/>
            <person name="Gautam V."/>
            <person name="Dash L."/>
            <person name="Kumar S."/>
            <person name="Shastri J."/>
            <person name="Singhal L."/>
            <person name="Patil P.B."/>
        </authorList>
    </citation>
    <scope>NUCLEOTIDE SEQUENCE [LARGE SCALE GENOMIC DNA]</scope>
    <source>
        <strain evidence="2 3">BC-19</strain>
    </source>
</reference>
<reference evidence="2 3" key="1">
    <citation type="journal article" date="2017" name="Front. Microbiol.">
        <title>Genomics reveals a unique clone of Burkholderia cenocepacia harbouring an actively excising novel genomic island.</title>
        <authorList>
            <person name="Patil P."/>
            <person name="Mali S."/>
            <person name="Midha S."/>
            <person name="Gautam V."/>
            <person name="Dash L."/>
            <person name="Kumar S."/>
            <person name="Shastri J."/>
            <person name="Singhal L."/>
            <person name="Patil P.B."/>
        </authorList>
    </citation>
    <scope>NUCLEOTIDE SEQUENCE [LARGE SCALE GENOMIC DNA]</scope>
    <source>
        <strain evidence="2 3">BC-19</strain>
    </source>
</reference>
<dbReference type="AlphaFoldDB" id="A0ABD4UDD8"/>
<comment type="caution">
    <text evidence="2">The sequence shown here is derived from an EMBL/GenBank/DDBJ whole genome shotgun (WGS) entry which is preliminary data.</text>
</comment>
<name>A0ABD4UDD8_9BURK</name>
<organism evidence="2 3">
    <name type="scientific">Burkholderia cenocepacia</name>
    <dbReference type="NCBI Taxonomy" id="95486"/>
    <lineage>
        <taxon>Bacteria</taxon>
        <taxon>Pseudomonadati</taxon>
        <taxon>Pseudomonadota</taxon>
        <taxon>Betaproteobacteria</taxon>
        <taxon>Burkholderiales</taxon>
        <taxon>Burkholderiaceae</taxon>
        <taxon>Burkholderia</taxon>
        <taxon>Burkholderia cepacia complex</taxon>
    </lineage>
</organism>
<dbReference type="RefSeq" id="WP_143262293.1">
    <property type="nucleotide sequence ID" value="NZ_JYMX02000008.1"/>
</dbReference>